<evidence type="ECO:0000313" key="2">
    <source>
        <dbReference type="Proteomes" id="UP000253934"/>
    </source>
</evidence>
<name>A0A369KQD1_9BACT</name>
<protein>
    <submittedName>
        <fullName evidence="1">Uncharacterized protein</fullName>
    </submittedName>
</protein>
<sequence length="584" mass="68770">MDLENNQYCLNNENLGFIGNKNIEIYFIFSGTDLYWEQTSIYLDFTISKPHNVPLRQESINTRIDKYYYCFDGVSISPISHTHKEVTNIVFDPTKSRLTTRDNDNKYSGIMKFKDKVTGNGMTQNATLALKIIDYLHLERKILISKINLIGFSRGGTTCIIAANYIAQKYLNKFCMDLFLIDPVPGPGNFISARSSQTTELIDSTTTIPDCVRRCLISLAVEEKTRFFEPLDSGSLNFLSSKTKFVFLPFPDDHLQNCIWVSGVLKNFFPNSPIYSKSISEYQKLKQYNEFINYLNIAGANKDGIKMLYIFLKMQKYKINIYTEFFTIRSFRDICEVYYSSDFLYNISRNTCLSIQSVNKKNKFLQAFLGLNNSRHVKNQFSSYTKSKLFINKHHELCFFLSYPEIFMFMSGDEYETFKLSKEYDILINYPRTKQHIIEYDFKKFIETKKGFIIDDFSNINNVPFKSTNIYYYKELYQFFFPGHTNLLSRVLQKSVRDYRLNLISIIYSYMFEFMMHRCSIELSNFNNKICDIESDFQLMANFSQRSKSIYFLKKIKFLLTSNQIKKLNFTLKKFGIHSSEWRL</sequence>
<accession>A0A369KQD1</accession>
<evidence type="ECO:0000313" key="1">
    <source>
        <dbReference type="EMBL" id="RDB36831.1"/>
    </source>
</evidence>
<dbReference type="AlphaFoldDB" id="A0A369KQD1"/>
<reference evidence="1" key="1">
    <citation type="submission" date="2018-04" db="EMBL/GenBank/DDBJ databases">
        <title>Draft genome sequence of the Candidatus Spirobacillus cienkowskii, a pathogen of freshwater Daphnia species, reconstructed from hemolymph metagenomic reads.</title>
        <authorList>
            <person name="Bresciani L."/>
            <person name="Lemos L.N."/>
            <person name="Wale N."/>
            <person name="Lin J.Y."/>
            <person name="Fernandes G.R."/>
            <person name="Duffy M.A."/>
            <person name="Rodrigues J.M."/>
        </authorList>
    </citation>
    <scope>NUCLEOTIDE SEQUENCE [LARGE SCALE GENOMIC DNA]</scope>
    <source>
        <strain evidence="1">Binning01</strain>
    </source>
</reference>
<proteinExistence type="predicted"/>
<comment type="caution">
    <text evidence="1">The sequence shown here is derived from an EMBL/GenBank/DDBJ whole genome shotgun (WGS) entry which is preliminary data.</text>
</comment>
<dbReference type="Proteomes" id="UP000253934">
    <property type="component" value="Unassembled WGS sequence"/>
</dbReference>
<gene>
    <name evidence="1" type="ORF">DCC88_03120</name>
</gene>
<keyword evidence="2" id="KW-1185">Reference proteome</keyword>
<dbReference type="EMBL" id="QOVW01000023">
    <property type="protein sequence ID" value="RDB36831.1"/>
    <property type="molecule type" value="Genomic_DNA"/>
</dbReference>
<organism evidence="1 2">
    <name type="scientific">Spirobacillus cienkowskii</name>
    <dbReference type="NCBI Taxonomy" id="495820"/>
    <lineage>
        <taxon>Bacteria</taxon>
        <taxon>Pseudomonadati</taxon>
        <taxon>Bdellovibrionota</taxon>
        <taxon>Oligoflexia</taxon>
        <taxon>Silvanigrellales</taxon>
        <taxon>Spirobacillus</taxon>
    </lineage>
</organism>